<dbReference type="SMART" id="SM00448">
    <property type="entry name" value="REC"/>
    <property type="match status" value="2"/>
</dbReference>
<dbReference type="Gene3D" id="3.40.50.2300">
    <property type="match status" value="2"/>
</dbReference>
<feature type="domain" description="PAC" evidence="15">
    <location>
        <begin position="564"/>
        <end position="616"/>
    </location>
</feature>
<dbReference type="Gene3D" id="3.30.450.20">
    <property type="entry name" value="PAS domain"/>
    <property type="match status" value="1"/>
</dbReference>
<feature type="transmembrane region" description="Helical" evidence="12">
    <location>
        <begin position="45"/>
        <end position="65"/>
    </location>
</feature>
<evidence type="ECO:0000256" key="7">
    <source>
        <dbReference type="ARBA" id="ARBA00022840"/>
    </source>
</evidence>
<keyword evidence="6" id="KW-0418">Kinase</keyword>
<dbReference type="EC" id="2.7.13.3" evidence="2"/>
<feature type="domain" description="Response regulatory" evidence="14">
    <location>
        <begin position="1026"/>
        <end position="1144"/>
    </location>
</feature>
<evidence type="ECO:0000256" key="8">
    <source>
        <dbReference type="ARBA" id="ARBA00023012"/>
    </source>
</evidence>
<feature type="transmembrane region" description="Helical" evidence="12">
    <location>
        <begin position="12"/>
        <end position="30"/>
    </location>
</feature>
<dbReference type="SUPFAM" id="SSF47384">
    <property type="entry name" value="Homodimeric domain of signal transducing histidine kinase"/>
    <property type="match status" value="1"/>
</dbReference>
<dbReference type="PRINTS" id="PR00344">
    <property type="entry name" value="BCTRLSENSOR"/>
</dbReference>
<feature type="transmembrane region" description="Helical" evidence="12">
    <location>
        <begin position="72"/>
        <end position="90"/>
    </location>
</feature>
<feature type="transmembrane region" description="Helical" evidence="12">
    <location>
        <begin position="110"/>
        <end position="129"/>
    </location>
</feature>
<evidence type="ECO:0000256" key="12">
    <source>
        <dbReference type="SAM" id="Phobius"/>
    </source>
</evidence>
<dbReference type="InterPro" id="IPR011006">
    <property type="entry name" value="CheY-like_superfamily"/>
</dbReference>
<feature type="domain" description="Histidine kinase" evidence="13">
    <location>
        <begin position="634"/>
        <end position="854"/>
    </location>
</feature>
<dbReference type="OrthoDB" id="9810730at2"/>
<dbReference type="Pfam" id="PF08447">
    <property type="entry name" value="PAS_3"/>
    <property type="match status" value="1"/>
</dbReference>
<dbReference type="InterPro" id="IPR003594">
    <property type="entry name" value="HATPase_dom"/>
</dbReference>
<dbReference type="Gene3D" id="3.30.565.10">
    <property type="entry name" value="Histidine kinase-like ATPase, C-terminal domain"/>
    <property type="match status" value="1"/>
</dbReference>
<dbReference type="Gene3D" id="1.10.287.130">
    <property type="match status" value="1"/>
</dbReference>
<evidence type="ECO:0000256" key="9">
    <source>
        <dbReference type="ARBA" id="ARBA00064003"/>
    </source>
</evidence>
<dbReference type="eggNOG" id="COG2205">
    <property type="taxonomic scope" value="Bacteria"/>
</dbReference>
<dbReference type="GO" id="GO:0005524">
    <property type="term" value="F:ATP binding"/>
    <property type="evidence" value="ECO:0007669"/>
    <property type="project" value="UniProtKB-KW"/>
</dbReference>
<feature type="transmembrane region" description="Helical" evidence="12">
    <location>
        <begin position="212"/>
        <end position="232"/>
    </location>
</feature>
<dbReference type="FunFam" id="1.10.287.130:FF:000002">
    <property type="entry name" value="Two-component osmosensing histidine kinase"/>
    <property type="match status" value="1"/>
</dbReference>
<dbReference type="STRING" id="1328313.DS2_15314"/>
<dbReference type="PROSITE" id="PS50109">
    <property type="entry name" value="HIS_KIN"/>
    <property type="match status" value="1"/>
</dbReference>
<feature type="modified residue" description="4-aspartylphosphate" evidence="11">
    <location>
        <position position="924"/>
    </location>
</feature>
<dbReference type="InterPro" id="IPR036097">
    <property type="entry name" value="HisK_dim/P_sf"/>
</dbReference>
<keyword evidence="3 11" id="KW-0597">Phosphoprotein</keyword>
<dbReference type="Gene3D" id="2.10.70.100">
    <property type="match status" value="1"/>
</dbReference>
<dbReference type="InterPro" id="IPR036890">
    <property type="entry name" value="HATPase_C_sf"/>
</dbReference>
<evidence type="ECO:0000256" key="10">
    <source>
        <dbReference type="ARBA" id="ARBA00068150"/>
    </source>
</evidence>
<dbReference type="PANTHER" id="PTHR45339">
    <property type="entry name" value="HYBRID SIGNAL TRANSDUCTION HISTIDINE KINASE J"/>
    <property type="match status" value="1"/>
</dbReference>
<evidence type="ECO:0000256" key="1">
    <source>
        <dbReference type="ARBA" id="ARBA00000085"/>
    </source>
</evidence>
<evidence type="ECO:0000256" key="4">
    <source>
        <dbReference type="ARBA" id="ARBA00022679"/>
    </source>
</evidence>
<evidence type="ECO:0000256" key="11">
    <source>
        <dbReference type="PROSITE-ProRule" id="PRU00169"/>
    </source>
</evidence>
<feature type="domain" description="Response regulatory" evidence="14">
    <location>
        <begin position="870"/>
        <end position="997"/>
    </location>
</feature>
<dbReference type="CDD" id="cd16922">
    <property type="entry name" value="HATPase_EvgS-ArcB-TorS-like"/>
    <property type="match status" value="1"/>
</dbReference>
<organism evidence="16 17">
    <name type="scientific">Catenovulum agarivorans DS-2</name>
    <dbReference type="NCBI Taxonomy" id="1328313"/>
    <lineage>
        <taxon>Bacteria</taxon>
        <taxon>Pseudomonadati</taxon>
        <taxon>Pseudomonadota</taxon>
        <taxon>Gammaproteobacteria</taxon>
        <taxon>Alteromonadales</taxon>
        <taxon>Alteromonadaceae</taxon>
        <taxon>Catenovulum</taxon>
    </lineage>
</organism>
<dbReference type="SUPFAM" id="SSF52172">
    <property type="entry name" value="CheY-like"/>
    <property type="match status" value="2"/>
</dbReference>
<dbReference type="InterPro" id="IPR000700">
    <property type="entry name" value="PAS-assoc_C"/>
</dbReference>
<dbReference type="GO" id="GO:0000155">
    <property type="term" value="F:phosphorelay sensor kinase activity"/>
    <property type="evidence" value="ECO:0007669"/>
    <property type="project" value="InterPro"/>
</dbReference>
<dbReference type="SUPFAM" id="SSF55874">
    <property type="entry name" value="ATPase domain of HSP90 chaperone/DNA topoisomerase II/histidine kinase"/>
    <property type="match status" value="1"/>
</dbReference>
<dbReference type="CDD" id="cd00130">
    <property type="entry name" value="PAS"/>
    <property type="match status" value="1"/>
</dbReference>
<keyword evidence="5" id="KW-0547">Nucleotide-binding</keyword>
<dbReference type="InterPro" id="IPR035965">
    <property type="entry name" value="PAS-like_dom_sf"/>
</dbReference>
<gene>
    <name evidence="16" type="ORF">DS2_15314</name>
</gene>
<feature type="transmembrane region" description="Helical" evidence="12">
    <location>
        <begin position="141"/>
        <end position="161"/>
    </location>
</feature>
<keyword evidence="12" id="KW-1133">Transmembrane helix</keyword>
<dbReference type="InterPro" id="IPR000014">
    <property type="entry name" value="PAS"/>
</dbReference>
<dbReference type="eggNOG" id="COG0642">
    <property type="taxonomic scope" value="Bacteria"/>
</dbReference>
<keyword evidence="17" id="KW-1185">Reference proteome</keyword>
<evidence type="ECO:0000256" key="5">
    <source>
        <dbReference type="ARBA" id="ARBA00022741"/>
    </source>
</evidence>
<evidence type="ECO:0000256" key="6">
    <source>
        <dbReference type="ARBA" id="ARBA00022777"/>
    </source>
</evidence>
<dbReference type="CDD" id="cd17546">
    <property type="entry name" value="REC_hyHK_CKI1_RcsC-like"/>
    <property type="match status" value="2"/>
</dbReference>
<keyword evidence="8" id="KW-0902">Two-component regulatory system</keyword>
<dbReference type="PANTHER" id="PTHR45339:SF1">
    <property type="entry name" value="HYBRID SIGNAL TRANSDUCTION HISTIDINE KINASE J"/>
    <property type="match status" value="1"/>
</dbReference>
<feature type="transmembrane region" description="Helical" evidence="12">
    <location>
        <begin position="181"/>
        <end position="200"/>
    </location>
</feature>
<name>W7Q7X9_9ALTE</name>
<dbReference type="InterPro" id="IPR013655">
    <property type="entry name" value="PAS_fold_3"/>
</dbReference>
<evidence type="ECO:0000313" key="16">
    <source>
        <dbReference type="EMBL" id="EWH08909.1"/>
    </source>
</evidence>
<dbReference type="CDD" id="cd00082">
    <property type="entry name" value="HisKA"/>
    <property type="match status" value="1"/>
</dbReference>
<keyword evidence="7" id="KW-0067">ATP-binding</keyword>
<reference evidence="16 17" key="1">
    <citation type="journal article" date="2014" name="Genome Announc.">
        <title>Draft Genome Sequence of the Agar-Degrading Bacterium Catenovulum sp. Strain DS-2, Isolated from Intestines of Haliotis diversicolor.</title>
        <authorList>
            <person name="Shan D."/>
            <person name="Li X."/>
            <person name="Gu Z."/>
            <person name="Wei G."/>
            <person name="Gao Z."/>
            <person name="Shao Z."/>
        </authorList>
    </citation>
    <scope>NUCLEOTIDE SEQUENCE [LARGE SCALE GENOMIC DNA]</scope>
    <source>
        <strain evidence="16 17">DS-2</strain>
    </source>
</reference>
<evidence type="ECO:0000256" key="3">
    <source>
        <dbReference type="ARBA" id="ARBA00022553"/>
    </source>
</evidence>
<accession>W7Q7X9</accession>
<dbReference type="AlphaFoldDB" id="W7Q7X9"/>
<proteinExistence type="predicted"/>
<dbReference type="Pfam" id="PF02518">
    <property type="entry name" value="HATPase_c"/>
    <property type="match status" value="1"/>
</dbReference>
<dbReference type="PROSITE" id="PS50110">
    <property type="entry name" value="RESPONSE_REGULATORY"/>
    <property type="match status" value="2"/>
</dbReference>
<keyword evidence="12" id="KW-0812">Transmembrane</keyword>
<comment type="subunit">
    <text evidence="9">At low DSF concentrations, interacts with RpfF.</text>
</comment>
<dbReference type="InterPro" id="IPR004358">
    <property type="entry name" value="Sig_transdc_His_kin-like_C"/>
</dbReference>
<dbReference type="SMART" id="SM00388">
    <property type="entry name" value="HisKA"/>
    <property type="match status" value="1"/>
</dbReference>
<comment type="caution">
    <text evidence="16">The sequence shown here is derived from an EMBL/GenBank/DDBJ whole genome shotgun (WGS) entry which is preliminary data.</text>
</comment>
<dbReference type="Pfam" id="PF00512">
    <property type="entry name" value="HisKA"/>
    <property type="match status" value="1"/>
</dbReference>
<evidence type="ECO:0000259" key="13">
    <source>
        <dbReference type="PROSITE" id="PS50109"/>
    </source>
</evidence>
<dbReference type="Proteomes" id="UP000019276">
    <property type="component" value="Unassembled WGS sequence"/>
</dbReference>
<protein>
    <recommendedName>
        <fullName evidence="10">Sensory/regulatory protein RpfC</fullName>
        <ecNumber evidence="2">2.7.13.3</ecNumber>
    </recommendedName>
</protein>
<keyword evidence="12" id="KW-0472">Membrane</keyword>
<keyword evidence="4" id="KW-0808">Transferase</keyword>
<evidence type="ECO:0000256" key="2">
    <source>
        <dbReference type="ARBA" id="ARBA00012438"/>
    </source>
</evidence>
<comment type="catalytic activity">
    <reaction evidence="1">
        <text>ATP + protein L-histidine = ADP + protein N-phospho-L-histidine.</text>
        <dbReference type="EC" id="2.7.13.3"/>
    </reaction>
</comment>
<dbReference type="InterPro" id="IPR003661">
    <property type="entry name" value="HisK_dim/P_dom"/>
</dbReference>
<sequence>MLSSDFKKLTSIFGIFTLLLGFIVIIGWYTHNQQLIQVLPHFVPMQYNTALGFLLAGIALTWLAHKKIVQPLAIFLCLIGGATLLEYLLGSDFGIDQLLMEHYVTTETSHPGRMAPNTALCFFLTGLAISLQRTAHRSKIITILASFIISTLIVALGLIALSGYTTGLETTYGWGHYTRMAVHTSIGFIALGVGLMLSIFNQYRADVTTKDWSSAVATVGLVATVIILWQTLVALESKNIKAAIEDNAINVAKSIDTQLELYKLPLHRLAQRIRLLDNIDNNILSKDISNYLKDHPSIVAITLLKGNDIKYFDSLVYQKPNQISDITNHIENKQHHTDKYNGYFSQVTLNKQRQLIHYMIEIKSNSFPANLIAVTLDVQNLFAQTKQQQNELGYKLLINSKEISQAVNLETGSDNRLFVKQWRQVRPLNQLDWQIEVIPKSTLVEQLRTGLTEIVLAFGIVLSIAIVVAIRLWQIAIERAKGLEQQKSKLELAADIVNLGVWQWDIPQNTQEWDEQLCKIYAVPEEVKQSNQFYEFWQSMVHPDDIQQAQQHLDSVLDSDETRWNSEFRLLFPNNTVKHISANGVIIRDNSGRAISMLGTNLDVTAEKEMQANLIALREKADAASQAKSDFLANMSHEIRTPMNGIIGLTQLVLSMPLDEKVKQHLQKVEDSSKALLNILNDILDYSKIEAGKLNVVEEDFDLERLLTTTSGILTVKADDKHNELNFKIEPGISQFYRGDSLRLSQILNNLVGNAIKFTENGSVTITVTQSHKQDSVWLTFSVEDTGIGMSEEQTARLFQPFSQADQSITRRFGGTGLGLTISKRLIDLMGGEITVESEPNKGSIFTFSVPVKKARKPKKLAHKLSEGLKTLVVDDNHDTLDIINGILESWKFHVDVTDDPQVAMDMVISAAQQKSPYDLIIVDWKMPKMDGIKLTSYIQQKLGQLELEQRCTIVMVTAYGKDHVLEQTQRLKVELDAIIEKPVFASHLHDVLVDLQAGTGFGEIKPNNISDSNNWSGIPQLNGKRILLVEDNEINQLVAIELLNKFALQPEVANNGKEAVELFEQSEQNYDLILMDLQMPVMDGYEATKAIREKEKGKHVPIIAMTAAAMVKDVEEVMAAGMDGHISKPIDVKLFIQTLSKFLS</sequence>
<evidence type="ECO:0000313" key="17">
    <source>
        <dbReference type="Proteomes" id="UP000019276"/>
    </source>
</evidence>
<evidence type="ECO:0000259" key="14">
    <source>
        <dbReference type="PROSITE" id="PS50110"/>
    </source>
</evidence>
<dbReference type="SUPFAM" id="SSF55785">
    <property type="entry name" value="PYP-like sensor domain (PAS domain)"/>
    <property type="match status" value="1"/>
</dbReference>
<dbReference type="RefSeq" id="WP_051479926.1">
    <property type="nucleotide sequence ID" value="NZ_ARZY01000034.1"/>
</dbReference>
<dbReference type="InterPro" id="IPR005467">
    <property type="entry name" value="His_kinase_dom"/>
</dbReference>
<dbReference type="PATRIC" id="fig|1328313.3.peg.3120"/>
<dbReference type="InterPro" id="IPR001789">
    <property type="entry name" value="Sig_transdc_resp-reg_receiver"/>
</dbReference>
<dbReference type="PROSITE" id="PS50113">
    <property type="entry name" value="PAC"/>
    <property type="match status" value="1"/>
</dbReference>
<feature type="modified residue" description="4-aspartylphosphate" evidence="11">
    <location>
        <position position="1077"/>
    </location>
</feature>
<dbReference type="SMART" id="SM00387">
    <property type="entry name" value="HATPase_c"/>
    <property type="match status" value="1"/>
</dbReference>
<dbReference type="FunFam" id="3.30.565.10:FF:000010">
    <property type="entry name" value="Sensor histidine kinase RcsC"/>
    <property type="match status" value="1"/>
</dbReference>
<evidence type="ECO:0000259" key="15">
    <source>
        <dbReference type="PROSITE" id="PS50113"/>
    </source>
</evidence>
<dbReference type="Pfam" id="PF00072">
    <property type="entry name" value="Response_reg"/>
    <property type="match status" value="2"/>
</dbReference>
<dbReference type="EMBL" id="ARZY01000034">
    <property type="protein sequence ID" value="EWH08909.1"/>
    <property type="molecule type" value="Genomic_DNA"/>
</dbReference>